<keyword evidence="7" id="KW-0472">Membrane</keyword>
<feature type="domain" description="Histidine kinase" evidence="8">
    <location>
        <begin position="130"/>
        <end position="349"/>
    </location>
</feature>
<evidence type="ECO:0000256" key="3">
    <source>
        <dbReference type="ARBA" id="ARBA00022553"/>
    </source>
</evidence>
<proteinExistence type="predicted"/>
<dbReference type="AlphaFoldDB" id="A0A7D3Y2P9"/>
<evidence type="ECO:0000256" key="6">
    <source>
        <dbReference type="ARBA" id="ARBA00023012"/>
    </source>
</evidence>
<dbReference type="InterPro" id="IPR003594">
    <property type="entry name" value="HATPase_dom"/>
</dbReference>
<accession>A0A7D3Y2P9</accession>
<dbReference type="InterPro" id="IPR005467">
    <property type="entry name" value="His_kinase_dom"/>
</dbReference>
<dbReference type="SMART" id="SM00388">
    <property type="entry name" value="HisKA"/>
    <property type="match status" value="1"/>
</dbReference>
<organism evidence="9 10">
    <name type="scientific">Tenuifilum thalassicum</name>
    <dbReference type="NCBI Taxonomy" id="2590900"/>
    <lineage>
        <taxon>Bacteria</taxon>
        <taxon>Pseudomonadati</taxon>
        <taxon>Bacteroidota</taxon>
        <taxon>Bacteroidia</taxon>
        <taxon>Bacteroidales</taxon>
        <taxon>Tenuifilaceae</taxon>
        <taxon>Tenuifilum</taxon>
    </lineage>
</organism>
<feature type="transmembrane region" description="Helical" evidence="7">
    <location>
        <begin position="44"/>
        <end position="67"/>
    </location>
</feature>
<keyword evidence="10" id="KW-1185">Reference proteome</keyword>
<name>A0A7D3Y2P9_9BACT</name>
<dbReference type="PROSITE" id="PS50109">
    <property type="entry name" value="HIS_KIN"/>
    <property type="match status" value="1"/>
</dbReference>
<dbReference type="Proteomes" id="UP000500961">
    <property type="component" value="Chromosome"/>
</dbReference>
<dbReference type="PANTHER" id="PTHR45453">
    <property type="entry name" value="PHOSPHATE REGULON SENSOR PROTEIN PHOR"/>
    <property type="match status" value="1"/>
</dbReference>
<dbReference type="CDD" id="cd00075">
    <property type="entry name" value="HATPase"/>
    <property type="match status" value="1"/>
</dbReference>
<dbReference type="CDD" id="cd00082">
    <property type="entry name" value="HisKA"/>
    <property type="match status" value="1"/>
</dbReference>
<dbReference type="GO" id="GO:0004721">
    <property type="term" value="F:phosphoprotein phosphatase activity"/>
    <property type="evidence" value="ECO:0007669"/>
    <property type="project" value="TreeGrafter"/>
</dbReference>
<evidence type="ECO:0000313" key="9">
    <source>
        <dbReference type="EMBL" id="QKG78949.1"/>
    </source>
</evidence>
<evidence type="ECO:0000256" key="4">
    <source>
        <dbReference type="ARBA" id="ARBA00022679"/>
    </source>
</evidence>
<evidence type="ECO:0000256" key="2">
    <source>
        <dbReference type="ARBA" id="ARBA00012438"/>
    </source>
</evidence>
<reference evidence="9 10" key="1">
    <citation type="submission" date="2019-07" db="EMBL/GenBank/DDBJ databases">
        <title>Thalassofilum flectens gen. nov., sp. nov., a novel moderate thermophilic anaerobe from a shallow sea hot spring in Kunashir Island (Russia), representing a new family in the order Bacteroidales, and proposal of Thalassofilacea fam. nov.</title>
        <authorList>
            <person name="Kochetkova T.V."/>
            <person name="Podosokorskaya O.A."/>
            <person name="Novikov A."/>
            <person name="Elcheninov A.G."/>
            <person name="Toshchakov S.V."/>
            <person name="Kublanov I.V."/>
        </authorList>
    </citation>
    <scope>NUCLEOTIDE SEQUENCE [LARGE SCALE GENOMIC DNA]</scope>
    <source>
        <strain evidence="9 10">38-H</strain>
    </source>
</reference>
<dbReference type="Gene3D" id="3.30.565.10">
    <property type="entry name" value="Histidine kinase-like ATPase, C-terminal domain"/>
    <property type="match status" value="1"/>
</dbReference>
<dbReference type="Pfam" id="PF02518">
    <property type="entry name" value="HATPase_c"/>
    <property type="match status" value="1"/>
</dbReference>
<evidence type="ECO:0000313" key="10">
    <source>
        <dbReference type="Proteomes" id="UP000500961"/>
    </source>
</evidence>
<dbReference type="EC" id="2.7.13.3" evidence="2"/>
<dbReference type="InterPro" id="IPR036890">
    <property type="entry name" value="HATPase_C_sf"/>
</dbReference>
<dbReference type="InterPro" id="IPR004358">
    <property type="entry name" value="Sig_transdc_His_kin-like_C"/>
</dbReference>
<dbReference type="GO" id="GO:0005886">
    <property type="term" value="C:plasma membrane"/>
    <property type="evidence" value="ECO:0007669"/>
    <property type="project" value="TreeGrafter"/>
</dbReference>
<gene>
    <name evidence="9" type="ORF">FHG85_01255</name>
</gene>
<dbReference type="EMBL" id="CP041345">
    <property type="protein sequence ID" value="QKG78949.1"/>
    <property type="molecule type" value="Genomic_DNA"/>
</dbReference>
<dbReference type="FunFam" id="3.30.565.10:FF:000006">
    <property type="entry name" value="Sensor histidine kinase WalK"/>
    <property type="match status" value="1"/>
</dbReference>
<sequence length="352" mass="40254">MPNINLFKTPRTLSVLLATVISILAGFAFYLLKSSNENLFLTTLAFTLFVFTASFLSSLLFINLFVIKRIKPLFKALYVSEKDYDLIDELDHNHLLEKLENDIKVWAESKTEEIDRLKQMERYRKEFLGNVSHELKTPIFNIQGYVLTLLDGGLEDPTVNRKYLERTEKSINRLIGIVEDLELISKLEAGELQLNLERFNIVELVKETFDSLEERAKKRSIALRIKDVPDKLQWVYADKKRIQQVLYNLIINSINYGIDGGVTAVSISDIGNRIQVDVNDNGIGIPSKDVPRIFERFYRVDKSRSREQGGTGLGLAIVKHIIEGHKQIITVKSTPKKGTTFSFTLNKPVAKF</sequence>
<dbReference type="Gene3D" id="1.10.287.130">
    <property type="match status" value="1"/>
</dbReference>
<dbReference type="InterPro" id="IPR003661">
    <property type="entry name" value="HisK_dim/P_dom"/>
</dbReference>
<keyword evidence="7" id="KW-0812">Transmembrane</keyword>
<dbReference type="GO" id="GO:0016036">
    <property type="term" value="P:cellular response to phosphate starvation"/>
    <property type="evidence" value="ECO:0007669"/>
    <property type="project" value="TreeGrafter"/>
</dbReference>
<comment type="catalytic activity">
    <reaction evidence="1">
        <text>ATP + protein L-histidine = ADP + protein N-phospho-L-histidine.</text>
        <dbReference type="EC" id="2.7.13.3"/>
    </reaction>
</comment>
<keyword evidence="4" id="KW-0808">Transferase</keyword>
<evidence type="ECO:0000256" key="5">
    <source>
        <dbReference type="ARBA" id="ARBA00022777"/>
    </source>
</evidence>
<dbReference type="RefSeq" id="WP_173072465.1">
    <property type="nucleotide sequence ID" value="NZ_CP041345.1"/>
</dbReference>
<dbReference type="Pfam" id="PF00512">
    <property type="entry name" value="HisKA"/>
    <property type="match status" value="1"/>
</dbReference>
<dbReference type="SUPFAM" id="SSF47384">
    <property type="entry name" value="Homodimeric domain of signal transducing histidine kinase"/>
    <property type="match status" value="1"/>
</dbReference>
<evidence type="ECO:0000256" key="1">
    <source>
        <dbReference type="ARBA" id="ARBA00000085"/>
    </source>
</evidence>
<keyword evidence="6" id="KW-0902">Two-component regulatory system</keyword>
<keyword evidence="7" id="KW-1133">Transmembrane helix</keyword>
<dbReference type="InterPro" id="IPR036097">
    <property type="entry name" value="HisK_dim/P_sf"/>
</dbReference>
<feature type="transmembrane region" description="Helical" evidence="7">
    <location>
        <begin position="12"/>
        <end position="32"/>
    </location>
</feature>
<protein>
    <recommendedName>
        <fullName evidence="2">histidine kinase</fullName>
        <ecNumber evidence="2">2.7.13.3</ecNumber>
    </recommendedName>
</protein>
<keyword evidence="3" id="KW-0597">Phosphoprotein</keyword>
<keyword evidence="5 9" id="KW-0418">Kinase</keyword>
<dbReference type="InterPro" id="IPR050351">
    <property type="entry name" value="BphY/WalK/GraS-like"/>
</dbReference>
<dbReference type="PRINTS" id="PR00344">
    <property type="entry name" value="BCTRLSENSOR"/>
</dbReference>
<dbReference type="SMART" id="SM00387">
    <property type="entry name" value="HATPase_c"/>
    <property type="match status" value="1"/>
</dbReference>
<dbReference type="PANTHER" id="PTHR45453:SF1">
    <property type="entry name" value="PHOSPHATE REGULON SENSOR PROTEIN PHOR"/>
    <property type="match status" value="1"/>
</dbReference>
<evidence type="ECO:0000256" key="7">
    <source>
        <dbReference type="SAM" id="Phobius"/>
    </source>
</evidence>
<dbReference type="KEGG" id="ttz:FHG85_01255"/>
<evidence type="ECO:0000259" key="8">
    <source>
        <dbReference type="PROSITE" id="PS50109"/>
    </source>
</evidence>
<dbReference type="GO" id="GO:0000155">
    <property type="term" value="F:phosphorelay sensor kinase activity"/>
    <property type="evidence" value="ECO:0007669"/>
    <property type="project" value="InterPro"/>
</dbReference>
<dbReference type="SUPFAM" id="SSF55874">
    <property type="entry name" value="ATPase domain of HSP90 chaperone/DNA topoisomerase II/histidine kinase"/>
    <property type="match status" value="1"/>
</dbReference>